<dbReference type="Gene3D" id="3.40.50.300">
    <property type="entry name" value="P-loop containing nucleotide triphosphate hydrolases"/>
    <property type="match status" value="1"/>
</dbReference>
<comment type="similarity">
    <text evidence="2">Belongs to the AAA ATPase family.</text>
</comment>
<name>A0A9P1J5N1_9PELO</name>
<dbReference type="GO" id="GO:0005524">
    <property type="term" value="F:ATP binding"/>
    <property type="evidence" value="ECO:0007669"/>
    <property type="project" value="UniProtKB-KW"/>
</dbReference>
<dbReference type="GO" id="GO:0005778">
    <property type="term" value="C:peroxisomal membrane"/>
    <property type="evidence" value="ECO:0007669"/>
    <property type="project" value="TreeGrafter"/>
</dbReference>
<keyword evidence="4" id="KW-0378">Hydrolase</keyword>
<dbReference type="AlphaFoldDB" id="A0A9P1J5N1"/>
<comment type="caution">
    <text evidence="10">The sequence shown here is derived from an EMBL/GenBank/DDBJ whole genome shotgun (WGS) entry which is preliminary data.</text>
</comment>
<dbReference type="SUPFAM" id="SSF52540">
    <property type="entry name" value="P-loop containing nucleoside triphosphate hydrolases"/>
    <property type="match status" value="1"/>
</dbReference>
<comment type="subcellular location">
    <subcellularLocation>
        <location evidence="1">Membrane</location>
    </subcellularLocation>
</comment>
<gene>
    <name evidence="10" type="ORF">CAMP_LOCUS18870</name>
</gene>
<protein>
    <recommendedName>
        <fullName evidence="8">Peroxisomal ATPase PEX1</fullName>
    </recommendedName>
    <alternativeName>
        <fullName evidence="7">Peroxin-1</fullName>
    </alternativeName>
</protein>
<dbReference type="SUPFAM" id="SSF54585">
    <property type="entry name" value="Cdc48 domain 2-like"/>
    <property type="match status" value="1"/>
</dbReference>
<keyword evidence="11" id="KW-1185">Reference proteome</keyword>
<dbReference type="Gene3D" id="3.10.330.10">
    <property type="match status" value="1"/>
</dbReference>
<evidence type="ECO:0000256" key="3">
    <source>
        <dbReference type="ARBA" id="ARBA00022741"/>
    </source>
</evidence>
<evidence type="ECO:0000259" key="9">
    <source>
        <dbReference type="SMART" id="SM00382"/>
    </source>
</evidence>
<dbReference type="OrthoDB" id="2187at2759"/>
<evidence type="ECO:0000256" key="4">
    <source>
        <dbReference type="ARBA" id="ARBA00022801"/>
    </source>
</evidence>
<keyword evidence="6" id="KW-0472">Membrane</keyword>
<evidence type="ECO:0000256" key="8">
    <source>
        <dbReference type="ARBA" id="ARBA00034532"/>
    </source>
</evidence>
<dbReference type="InterPro" id="IPR027417">
    <property type="entry name" value="P-loop_NTPase"/>
</dbReference>
<dbReference type="InterPro" id="IPR029067">
    <property type="entry name" value="CDC48_domain_2-like_sf"/>
</dbReference>
<accession>A0A9P1J5N1</accession>
<dbReference type="SMART" id="SM00382">
    <property type="entry name" value="AAA"/>
    <property type="match status" value="1"/>
</dbReference>
<dbReference type="EMBL" id="CANHGI010000006">
    <property type="protein sequence ID" value="CAI5456233.1"/>
    <property type="molecule type" value="Genomic_DNA"/>
</dbReference>
<dbReference type="GO" id="GO:0016887">
    <property type="term" value="F:ATP hydrolysis activity"/>
    <property type="evidence" value="ECO:0007669"/>
    <property type="project" value="InterPro"/>
</dbReference>
<dbReference type="InterPro" id="IPR003959">
    <property type="entry name" value="ATPase_AAA_core"/>
</dbReference>
<evidence type="ECO:0000256" key="1">
    <source>
        <dbReference type="ARBA" id="ARBA00004370"/>
    </source>
</evidence>
<evidence type="ECO:0000256" key="5">
    <source>
        <dbReference type="ARBA" id="ARBA00022840"/>
    </source>
</evidence>
<evidence type="ECO:0000256" key="7">
    <source>
        <dbReference type="ARBA" id="ARBA00032509"/>
    </source>
</evidence>
<organism evidence="10 11">
    <name type="scientific">Caenorhabditis angaria</name>
    <dbReference type="NCBI Taxonomy" id="860376"/>
    <lineage>
        <taxon>Eukaryota</taxon>
        <taxon>Metazoa</taxon>
        <taxon>Ecdysozoa</taxon>
        <taxon>Nematoda</taxon>
        <taxon>Chromadorea</taxon>
        <taxon>Rhabditida</taxon>
        <taxon>Rhabditina</taxon>
        <taxon>Rhabditomorpha</taxon>
        <taxon>Rhabditoidea</taxon>
        <taxon>Rhabditidae</taxon>
        <taxon>Peloderinae</taxon>
        <taxon>Caenorhabditis</taxon>
    </lineage>
</organism>
<dbReference type="Pfam" id="PF09262">
    <property type="entry name" value="PEX-1N"/>
    <property type="match status" value="1"/>
</dbReference>
<dbReference type="GO" id="GO:0005829">
    <property type="term" value="C:cytosol"/>
    <property type="evidence" value="ECO:0007669"/>
    <property type="project" value="TreeGrafter"/>
</dbReference>
<dbReference type="InterPro" id="IPR003593">
    <property type="entry name" value="AAA+_ATPase"/>
</dbReference>
<keyword evidence="3" id="KW-0547">Nucleotide-binding</keyword>
<evidence type="ECO:0000256" key="6">
    <source>
        <dbReference type="ARBA" id="ARBA00023136"/>
    </source>
</evidence>
<feature type="domain" description="AAA+ ATPase" evidence="9">
    <location>
        <begin position="466"/>
        <end position="609"/>
    </location>
</feature>
<dbReference type="Pfam" id="PF00004">
    <property type="entry name" value="AAA"/>
    <property type="match status" value="1"/>
</dbReference>
<dbReference type="PANTHER" id="PTHR23077">
    <property type="entry name" value="AAA-FAMILY ATPASE"/>
    <property type="match status" value="1"/>
</dbReference>
<evidence type="ECO:0000313" key="11">
    <source>
        <dbReference type="Proteomes" id="UP001152747"/>
    </source>
</evidence>
<evidence type="ECO:0000256" key="2">
    <source>
        <dbReference type="ARBA" id="ARBA00006914"/>
    </source>
</evidence>
<proteinExistence type="inferred from homology"/>
<dbReference type="InterPro" id="IPR015342">
    <property type="entry name" value="PEX1-N_C-lobe"/>
</dbReference>
<dbReference type="GO" id="GO:0016558">
    <property type="term" value="P:protein import into peroxisome matrix"/>
    <property type="evidence" value="ECO:0007669"/>
    <property type="project" value="TreeGrafter"/>
</dbReference>
<dbReference type="InterPro" id="IPR050168">
    <property type="entry name" value="AAA_ATPase_domain"/>
</dbReference>
<evidence type="ECO:0000313" key="10">
    <source>
        <dbReference type="EMBL" id="CAI5456233.1"/>
    </source>
</evidence>
<dbReference type="Proteomes" id="UP001152747">
    <property type="component" value="Unassembled WGS sequence"/>
</dbReference>
<dbReference type="PANTHER" id="PTHR23077:SF12">
    <property type="entry name" value="PEROXISOMAL ATPASE PEX1"/>
    <property type="match status" value="1"/>
</dbReference>
<reference evidence="10" key="1">
    <citation type="submission" date="2022-11" db="EMBL/GenBank/DDBJ databases">
        <authorList>
            <person name="Kikuchi T."/>
        </authorList>
    </citation>
    <scope>NUCLEOTIDE SEQUENCE</scope>
    <source>
        <strain evidence="10">PS1010</strain>
    </source>
</reference>
<sequence length="622" mass="70512">MSQSYPAFIGFHSIGNCFGYVKSNNSINNDSFNVKESVGSGFLGNFRMRSCENPNIYCDLQVFGRTPFTNVYVNSVFADVSGFHEKQEVILEKITTTTFCSYIDVAPKTDDDYSVIAQSQAGIEMNFLNQIRLVSNNMIIPYFVSPGVHVQLRILNIIPQTNNPVILNNETELHVQTVLESSDSKTKNQIAQNVSKIVQTLSSDGFISNYVIELESKSLSARILPRKIVDSWIKQQSQELDENTIYIAGEKNSLYTKHGIVEVRTNSSEDGIYEFYYLHRTSERKLDEKFNYALHHMFDSLKNSEKFCCIDGSGNLSPYTTIEIQAVDQNRLRYLHSVDVLIDKQTLEWIHKYQITAQLLKSISSKIKTNPIVLPLTGKSIEVSIEGKDFEVKLMAVTKNIKVYENVCFLMDLNCEIHLKEQQSESEEKKETGNFDNYGLNTFDDVVHIGSHSKHLSDIASSCSIEGNHSLLLGNSGSGKSYFIKRLARRLAHSTRINYCKLIQCSSFKGKSSDALEKTLTETFLELELRKPSVLFLDDFDSILPKIDQEQRQIPLEKVVSVFCQKLRKTKINVIIVAQRLSTLNDDFVESAIRARPIVPNRFELTSLTLVSLGGKFARKSF</sequence>
<keyword evidence="5" id="KW-0067">ATP-binding</keyword>